<comment type="similarity">
    <text evidence="2">Belongs to the SusD family.</text>
</comment>
<dbReference type="GO" id="GO:0009279">
    <property type="term" value="C:cell outer membrane"/>
    <property type="evidence" value="ECO:0007669"/>
    <property type="project" value="UniProtKB-SubCell"/>
</dbReference>
<feature type="domain" description="SusD-like N-terminal" evidence="7">
    <location>
        <begin position="106"/>
        <end position="230"/>
    </location>
</feature>
<comment type="subcellular location">
    <subcellularLocation>
        <location evidence="1">Cell outer membrane</location>
    </subcellularLocation>
</comment>
<sequence length="650" mass="74576">MKSLKAILGVFCSVLFLSGCNYLDLVPEDDVLSIDKVFQTRTGALQWMTDTYLGANEPMYHWNYNPAILGADEYTGNDYARKSRFLTLLYIPDGLQSALSPYDDIWAYNKTYYYIRHCNTFLQKIKEVANLKPGELLRWTAQIKAVKAFYYFELLKRYGPFVLVPENIDVWASLEEMRQPRNSIDDCFGEIVKLLDEAIPDLQLFREKDGEMQDFFSKEAAMGLKSRVLLYAASPLFNGGVPQYKDLKNRDGRLLFPQDVDKEKWRIAAEYADEAILYLEGQGYKLFQGTTTESTPLLNTMRDLELSQWAVSDMNPTSESIMLVASANLFCQELLPRLGNSSSDSYYNSMLFGDLGTNIKMVNKYYTANGLPIEEDKTWKYGNGYTMAQEKDPAYTNVIPLGEDVLSLHLQREPRFYASIAAPGLYWKLGNSSAENFLVDTRQGGLFGLKKDRVDASVSQNITGYYVKKGTRSDCALNDYLNTMQAKVGQTAVVMRLAEIYLNAAEAWNEYEGPNGAHRDNIFNRLNDIRERAGIPTVQESWNKYGINSTKYNDQKGLRDIIHRERTIEFMFEGHRFWDIRRWGAGLTEGLNEKPLGWKVVGKTWREFYNNYQGPVVVWNKASFDPSRDYFWPIRSEEVNISGIVQNPGW</sequence>
<evidence type="ECO:0000313" key="9">
    <source>
        <dbReference type="Proteomes" id="UP000007995"/>
    </source>
</evidence>
<organism evidence="8 9">
    <name type="scientific">Bacteroides finegoldii CL09T03C10</name>
    <dbReference type="NCBI Taxonomy" id="997888"/>
    <lineage>
        <taxon>Bacteria</taxon>
        <taxon>Pseudomonadati</taxon>
        <taxon>Bacteroidota</taxon>
        <taxon>Bacteroidia</taxon>
        <taxon>Bacteroidales</taxon>
        <taxon>Bacteroidaceae</taxon>
        <taxon>Bacteroides</taxon>
    </lineage>
</organism>
<feature type="domain" description="RagB/SusD" evidence="6">
    <location>
        <begin position="346"/>
        <end position="650"/>
    </location>
</feature>
<evidence type="ECO:0000259" key="6">
    <source>
        <dbReference type="Pfam" id="PF07980"/>
    </source>
</evidence>
<dbReference type="InterPro" id="IPR033985">
    <property type="entry name" value="SusD-like_N"/>
</dbReference>
<dbReference type="PROSITE" id="PS51257">
    <property type="entry name" value="PROKAR_LIPOPROTEIN"/>
    <property type="match status" value="1"/>
</dbReference>
<evidence type="ECO:0000256" key="1">
    <source>
        <dbReference type="ARBA" id="ARBA00004442"/>
    </source>
</evidence>
<evidence type="ECO:0000256" key="4">
    <source>
        <dbReference type="ARBA" id="ARBA00023136"/>
    </source>
</evidence>
<dbReference type="Proteomes" id="UP000007995">
    <property type="component" value="Unassembled WGS sequence"/>
</dbReference>
<dbReference type="SUPFAM" id="SSF48452">
    <property type="entry name" value="TPR-like"/>
    <property type="match status" value="1"/>
</dbReference>
<name>K5C930_9BACE</name>
<evidence type="ECO:0000256" key="3">
    <source>
        <dbReference type="ARBA" id="ARBA00022729"/>
    </source>
</evidence>
<dbReference type="InterPro" id="IPR011990">
    <property type="entry name" value="TPR-like_helical_dom_sf"/>
</dbReference>
<dbReference type="RefSeq" id="WP_007767146.1">
    <property type="nucleotide sequence ID" value="NZ_AKBZ01000006.1"/>
</dbReference>
<gene>
    <name evidence="8" type="ORF">HMPREF1057_03947</name>
</gene>
<proteinExistence type="inferred from homology"/>
<dbReference type="HOGENOM" id="CLU_015553_0_3_10"/>
<dbReference type="EMBL" id="AGXW01000014">
    <property type="protein sequence ID" value="EKJ89194.1"/>
    <property type="molecule type" value="Genomic_DNA"/>
</dbReference>
<dbReference type="Pfam" id="PF14322">
    <property type="entry name" value="SusD-like_3"/>
    <property type="match status" value="1"/>
</dbReference>
<evidence type="ECO:0000256" key="2">
    <source>
        <dbReference type="ARBA" id="ARBA00006275"/>
    </source>
</evidence>
<evidence type="ECO:0000256" key="5">
    <source>
        <dbReference type="ARBA" id="ARBA00023237"/>
    </source>
</evidence>
<evidence type="ECO:0000313" key="8">
    <source>
        <dbReference type="EMBL" id="EKJ89194.1"/>
    </source>
</evidence>
<keyword evidence="3" id="KW-0732">Signal</keyword>
<dbReference type="Gene3D" id="1.25.40.390">
    <property type="match status" value="1"/>
</dbReference>
<reference evidence="8 9" key="1">
    <citation type="submission" date="2012-02" db="EMBL/GenBank/DDBJ databases">
        <title>The Genome Sequence of Bacteroides finegoldii CL09T03C10.</title>
        <authorList>
            <consortium name="The Broad Institute Genome Sequencing Platform"/>
            <person name="Earl A."/>
            <person name="Ward D."/>
            <person name="Feldgarden M."/>
            <person name="Gevers D."/>
            <person name="Zitomersky N.L."/>
            <person name="Coyne M.J."/>
            <person name="Comstock L.E."/>
            <person name="Young S.K."/>
            <person name="Zeng Q."/>
            <person name="Gargeya S."/>
            <person name="Fitzgerald M."/>
            <person name="Haas B."/>
            <person name="Abouelleil A."/>
            <person name="Alvarado L."/>
            <person name="Arachchi H.M."/>
            <person name="Berlin A."/>
            <person name="Chapman S.B."/>
            <person name="Gearin G."/>
            <person name="Goldberg J."/>
            <person name="Griggs A."/>
            <person name="Gujja S."/>
            <person name="Hansen M."/>
            <person name="Heiman D."/>
            <person name="Howarth C."/>
            <person name="Larimer J."/>
            <person name="Lui A."/>
            <person name="MacDonald P.J.P."/>
            <person name="McCowen C."/>
            <person name="Montmayeur A."/>
            <person name="Murphy C."/>
            <person name="Neiman D."/>
            <person name="Pearson M."/>
            <person name="Priest M."/>
            <person name="Roberts A."/>
            <person name="Saif S."/>
            <person name="Shea T."/>
            <person name="Sisk P."/>
            <person name="Stolte C."/>
            <person name="Sykes S."/>
            <person name="Wortman J."/>
            <person name="Nusbaum C."/>
            <person name="Birren B."/>
        </authorList>
    </citation>
    <scope>NUCLEOTIDE SEQUENCE [LARGE SCALE GENOMIC DNA]</scope>
    <source>
        <strain evidence="8 9">CL09T03C10</strain>
    </source>
</reference>
<dbReference type="AlphaFoldDB" id="K5C930"/>
<dbReference type="OrthoDB" id="724176at2"/>
<evidence type="ECO:0008006" key="10">
    <source>
        <dbReference type="Google" id="ProtNLM"/>
    </source>
</evidence>
<comment type="caution">
    <text evidence="8">The sequence shown here is derived from an EMBL/GenBank/DDBJ whole genome shotgun (WGS) entry which is preliminary data.</text>
</comment>
<dbReference type="InterPro" id="IPR012944">
    <property type="entry name" value="SusD_RagB_dom"/>
</dbReference>
<dbReference type="Pfam" id="PF07980">
    <property type="entry name" value="SusD_RagB"/>
    <property type="match status" value="1"/>
</dbReference>
<keyword evidence="5" id="KW-0998">Cell outer membrane</keyword>
<protein>
    <recommendedName>
        <fullName evidence="10">RagB/SusD domain-containing protein</fullName>
    </recommendedName>
</protein>
<accession>K5C930</accession>
<evidence type="ECO:0000259" key="7">
    <source>
        <dbReference type="Pfam" id="PF14322"/>
    </source>
</evidence>
<keyword evidence="4" id="KW-0472">Membrane</keyword>